<dbReference type="InterPro" id="IPR016181">
    <property type="entry name" value="Acyl_CoA_acyltransferase"/>
</dbReference>
<dbReference type="Gene3D" id="3.40.630.30">
    <property type="match status" value="1"/>
</dbReference>
<dbReference type="Pfam" id="PF00583">
    <property type="entry name" value="Acetyltransf_1"/>
    <property type="match status" value="1"/>
</dbReference>
<dbReference type="Proteomes" id="UP000501518">
    <property type="component" value="Chromosome"/>
</dbReference>
<dbReference type="CDD" id="cd04301">
    <property type="entry name" value="NAT_SF"/>
    <property type="match status" value="1"/>
</dbReference>
<protein>
    <submittedName>
        <fullName evidence="2">GNAT family N-acetyltransferase</fullName>
    </submittedName>
</protein>
<name>A0A6G8KV61_9MICO</name>
<dbReference type="AlphaFoldDB" id="A0A6G8KV61"/>
<sequence length="206" mass="22697">MCFEPRAGGDGGADETSALAFATERMIWPGAAPIGDAEEIGHAKVLLMRQLPASKSAGASVFLQPLTSDDDWHHYTGERIAVESSFGVTEQRARAMVTELRDRAGRLEMTLFFACIDAERIGAIGFFRLPAPWQSWARLQEVDVFPTWRGRGYGTAMLIEMLHHLHDAGCTVAAIGADEDDWPLDWYRRHGFTDVMRVTPSGVSAS</sequence>
<reference evidence="2 3" key="1">
    <citation type="submission" date="2019-02" db="EMBL/GenBank/DDBJ databases">
        <title>Complete Genome Sequence and Methylome Analysis of Brevibacterium luteolum NEB1784.</title>
        <authorList>
            <person name="Fomenkov A."/>
            <person name="Roberts R.J."/>
        </authorList>
    </citation>
    <scope>NUCLEOTIDE SEQUENCE [LARGE SCALE GENOMIC DNA]</scope>
    <source>
        <strain evidence="2 3">NEB1784</strain>
    </source>
</reference>
<evidence type="ECO:0000259" key="1">
    <source>
        <dbReference type="PROSITE" id="PS51186"/>
    </source>
</evidence>
<feature type="domain" description="N-acetyltransferase" evidence="1">
    <location>
        <begin position="61"/>
        <end position="206"/>
    </location>
</feature>
<dbReference type="PROSITE" id="PS51186">
    <property type="entry name" value="GNAT"/>
    <property type="match status" value="1"/>
</dbReference>
<dbReference type="KEGG" id="blut:EW640_05070"/>
<evidence type="ECO:0000313" key="3">
    <source>
        <dbReference type="Proteomes" id="UP000501518"/>
    </source>
</evidence>
<dbReference type="InterPro" id="IPR000182">
    <property type="entry name" value="GNAT_dom"/>
</dbReference>
<dbReference type="GO" id="GO:0016747">
    <property type="term" value="F:acyltransferase activity, transferring groups other than amino-acyl groups"/>
    <property type="evidence" value="ECO:0007669"/>
    <property type="project" value="InterPro"/>
</dbReference>
<keyword evidence="2" id="KW-0808">Transferase</keyword>
<gene>
    <name evidence="2" type="ORF">EW640_05070</name>
</gene>
<proteinExistence type="predicted"/>
<accession>A0A6G8KV61</accession>
<organism evidence="2 3">
    <name type="scientific">Brevibacterium luteolum</name>
    <dbReference type="NCBI Taxonomy" id="199591"/>
    <lineage>
        <taxon>Bacteria</taxon>
        <taxon>Bacillati</taxon>
        <taxon>Actinomycetota</taxon>
        <taxon>Actinomycetes</taxon>
        <taxon>Micrococcales</taxon>
        <taxon>Brevibacteriaceae</taxon>
        <taxon>Brevibacterium</taxon>
    </lineage>
</organism>
<dbReference type="SUPFAM" id="SSF55729">
    <property type="entry name" value="Acyl-CoA N-acyltransferases (Nat)"/>
    <property type="match status" value="1"/>
</dbReference>
<evidence type="ECO:0000313" key="2">
    <source>
        <dbReference type="EMBL" id="QIN28714.1"/>
    </source>
</evidence>
<dbReference type="EMBL" id="CP035810">
    <property type="protein sequence ID" value="QIN28714.1"/>
    <property type="molecule type" value="Genomic_DNA"/>
</dbReference>